<reference evidence="3" key="1">
    <citation type="journal article" date="2019" name="Int. J. Syst. Evol. Microbiol.">
        <title>The Global Catalogue of Microorganisms (GCM) 10K type strain sequencing project: providing services to taxonomists for standard genome sequencing and annotation.</title>
        <authorList>
            <consortium name="The Broad Institute Genomics Platform"/>
            <consortium name="The Broad Institute Genome Sequencing Center for Infectious Disease"/>
            <person name="Wu L."/>
            <person name="Ma J."/>
        </authorList>
    </citation>
    <scope>NUCLEOTIDE SEQUENCE [LARGE SCALE GENOMIC DNA]</scope>
    <source>
        <strain evidence="3">JCM 32226</strain>
    </source>
</reference>
<feature type="domain" description="PilZ" evidence="1">
    <location>
        <begin position="140"/>
        <end position="202"/>
    </location>
</feature>
<dbReference type="InterPro" id="IPR009875">
    <property type="entry name" value="PilZ_domain"/>
</dbReference>
<name>A0ABP8Q9S7_9GAMM</name>
<organism evidence="2 3">
    <name type="scientific">Pseudaeromonas paramecii</name>
    <dbReference type="NCBI Taxonomy" id="2138166"/>
    <lineage>
        <taxon>Bacteria</taxon>
        <taxon>Pseudomonadati</taxon>
        <taxon>Pseudomonadota</taxon>
        <taxon>Gammaproteobacteria</taxon>
        <taxon>Aeromonadales</taxon>
        <taxon>Aeromonadaceae</taxon>
        <taxon>Pseudaeromonas</taxon>
    </lineage>
</organism>
<dbReference type="RefSeq" id="WP_345012352.1">
    <property type="nucleotide sequence ID" value="NZ_BAABFC010000012.1"/>
</dbReference>
<evidence type="ECO:0000259" key="1">
    <source>
        <dbReference type="Pfam" id="PF07238"/>
    </source>
</evidence>
<dbReference type="SUPFAM" id="SSF141371">
    <property type="entry name" value="PilZ domain-like"/>
    <property type="match status" value="2"/>
</dbReference>
<protein>
    <submittedName>
        <fullName evidence="2">PilZ domain-containing protein</fullName>
    </submittedName>
</protein>
<dbReference type="Proteomes" id="UP001501321">
    <property type="component" value="Unassembled WGS sequence"/>
</dbReference>
<keyword evidence="3" id="KW-1185">Reference proteome</keyword>
<comment type="caution">
    <text evidence="2">The sequence shown here is derived from an EMBL/GenBank/DDBJ whole genome shotgun (WGS) entry which is preliminary data.</text>
</comment>
<evidence type="ECO:0000313" key="3">
    <source>
        <dbReference type="Proteomes" id="UP001501321"/>
    </source>
</evidence>
<gene>
    <name evidence="2" type="ORF">GCM10023095_18750</name>
</gene>
<proteinExistence type="predicted"/>
<dbReference type="EMBL" id="BAABFC010000012">
    <property type="protein sequence ID" value="GAA4499130.1"/>
    <property type="molecule type" value="Genomic_DNA"/>
</dbReference>
<accession>A0ABP8Q9S7</accession>
<dbReference type="Gene3D" id="2.40.10.220">
    <property type="entry name" value="predicted glycosyltransferase like domains"/>
    <property type="match status" value="2"/>
</dbReference>
<feature type="domain" description="PilZ" evidence="1">
    <location>
        <begin position="474"/>
        <end position="561"/>
    </location>
</feature>
<sequence>MDMVAHQPLLDQLIPLVREPDFEEIFARLTHEESRNTQFLLKMELKRKCAPCIRVIDMRARHPQSKPFQFSGVQHFLTDEALEVFQTQLKIYRNRYTMGVYEAVMEDERLHRQQANGDNAAPLPPGRLDVDAIRFASYHQRREERMHFSSPVLLQLGEQAPLDAKTSDISVGGMRLQVDTPPLYQPGDTCYLQFVGLLKEKPANVIRKPIPYQILGEERRDGRTWLKLLRQEEDAELDAYLKGFIDDNKWRYRVSIDYLLSSAQVKGYEQYFLPRMTGLPLFFDRGEIPALRYVLKTENNQQELEYWRNERNEEMLAGLFSESRLKTLLAQPTPRKETWIYCFTHTLRSHIYFFSASREELEQTGLRSLFFSVGAKRPSWRVYKLELEVADLALPQLSNLLPPGLTTAYQEQLTQWLGELGYIGLLQAVDDEEHRRDYLLSQPDPAQNNANELQIFAHRKEVAEFELELLHYAQLRKELRYSHKTAVVVKRGEDRIIGWTRDISTQGLQIELEQPLACEKGELIHLALPKLQSLAKEMDLSELPYRIVNSNATRTVLHLCIEGLPSSHVGRQFFSRLIDSNQDKLRATRELRRYPGMAVALRNLYSHHLFTTPLYLNKNQTTRLGAIGMVERPRPLLKLLAECRHDKPYNLTPLFDGDLLKTVLLQPLNHVKREDRPKEQQLFISRQLDSQGNHSYDIRLESSFKDAAAKQAYVLKALKRGGFFSVRLFASRTGRPDIDFVAHEMDYIAKYAIHKAKQLEESLWSIIGVCDLMDATGETLFRLGISLK</sequence>
<dbReference type="Pfam" id="PF07238">
    <property type="entry name" value="PilZ"/>
    <property type="match status" value="2"/>
</dbReference>
<evidence type="ECO:0000313" key="2">
    <source>
        <dbReference type="EMBL" id="GAA4499130.1"/>
    </source>
</evidence>